<sequence length="341" mass="37360">MASVVRAPASAINCLVYEYLDEAHPDVANILMANAKRSSERAREVFGNKSLNDVLASVVKAPAAKDAPPTKQHFLQKVSAAAKKHVVADFDSNNATKHPVAVAKKASLALETCVERDNKEPLKRPTPQPTKRAAGSSDAAPVKKASRSEPNIIFLLAPNAHAPGPPSKATKKPIVKQIVVFSSDDDEPLKVPTSQRTRRAPKPAANNVVFSSDDDEPLRLPPLQHSTLTESENEPVPTAVANRTHCKPLKCMPRGQPPTRQMKLQTQPNDIKKTYVDDSGIFIITNHRPCKKNVRQCQPHPVYSYLNARTPCHRAPPGDLSCRVPPRRCPDRQNYLSLSYG</sequence>
<reference evidence="3" key="1">
    <citation type="submission" date="2015-09" db="EMBL/GenBank/DDBJ databases">
        <authorList>
            <consortium name="Pathogen Informatics"/>
        </authorList>
    </citation>
    <scope>NUCLEOTIDE SEQUENCE [LARGE SCALE GENOMIC DNA]</scope>
    <source>
        <strain evidence="3">Lake Konstanz</strain>
    </source>
</reference>
<proteinExistence type="predicted"/>
<feature type="compositionally biased region" description="Basic and acidic residues" evidence="1">
    <location>
        <begin position="114"/>
        <end position="123"/>
    </location>
</feature>
<dbReference type="VEuPathDB" id="TriTrypDB:BSAL_72335"/>
<name>A0A0S4IWM3_BODSA</name>
<keyword evidence="3" id="KW-1185">Reference proteome</keyword>
<organism evidence="2 3">
    <name type="scientific">Bodo saltans</name>
    <name type="common">Flagellated protozoan</name>
    <dbReference type="NCBI Taxonomy" id="75058"/>
    <lineage>
        <taxon>Eukaryota</taxon>
        <taxon>Discoba</taxon>
        <taxon>Euglenozoa</taxon>
        <taxon>Kinetoplastea</taxon>
        <taxon>Metakinetoplastina</taxon>
        <taxon>Eubodonida</taxon>
        <taxon>Bodonidae</taxon>
        <taxon>Bodo</taxon>
    </lineage>
</organism>
<protein>
    <submittedName>
        <fullName evidence="2">Uncharacterized protein</fullName>
    </submittedName>
</protein>
<evidence type="ECO:0000256" key="1">
    <source>
        <dbReference type="SAM" id="MobiDB-lite"/>
    </source>
</evidence>
<evidence type="ECO:0000313" key="3">
    <source>
        <dbReference type="Proteomes" id="UP000051952"/>
    </source>
</evidence>
<dbReference type="EMBL" id="CYKH01000579">
    <property type="protein sequence ID" value="CUG06324.1"/>
    <property type="molecule type" value="Genomic_DNA"/>
</dbReference>
<feature type="region of interest" description="Disordered" evidence="1">
    <location>
        <begin position="114"/>
        <end position="145"/>
    </location>
</feature>
<evidence type="ECO:0000313" key="2">
    <source>
        <dbReference type="EMBL" id="CUG06324.1"/>
    </source>
</evidence>
<feature type="region of interest" description="Disordered" evidence="1">
    <location>
        <begin position="186"/>
        <end position="219"/>
    </location>
</feature>
<dbReference type="Proteomes" id="UP000051952">
    <property type="component" value="Unassembled WGS sequence"/>
</dbReference>
<gene>
    <name evidence="2" type="ORF">BSAL_72335</name>
</gene>
<accession>A0A0S4IWM3</accession>
<dbReference type="AlphaFoldDB" id="A0A0S4IWM3"/>